<dbReference type="PROSITE" id="PS50943">
    <property type="entry name" value="HTH_CROC1"/>
    <property type="match status" value="1"/>
</dbReference>
<keyword evidence="3" id="KW-1185">Reference proteome</keyword>
<dbReference type="SMART" id="SM00530">
    <property type="entry name" value="HTH_XRE"/>
    <property type="match status" value="1"/>
</dbReference>
<protein>
    <submittedName>
        <fullName evidence="2">Helix-turn-helix transcriptional regulator</fullName>
    </submittedName>
</protein>
<proteinExistence type="predicted"/>
<dbReference type="SUPFAM" id="SSF47413">
    <property type="entry name" value="lambda repressor-like DNA-binding domains"/>
    <property type="match status" value="1"/>
</dbReference>
<organism evidence="2 3">
    <name type="scientific">Nonomuraea marmarensis</name>
    <dbReference type="NCBI Taxonomy" id="3351344"/>
    <lineage>
        <taxon>Bacteria</taxon>
        <taxon>Bacillati</taxon>
        <taxon>Actinomycetota</taxon>
        <taxon>Actinomycetes</taxon>
        <taxon>Streptosporangiales</taxon>
        <taxon>Streptosporangiaceae</taxon>
        <taxon>Nonomuraea</taxon>
    </lineage>
</organism>
<reference evidence="2 3" key="1">
    <citation type="submission" date="2024-10" db="EMBL/GenBank/DDBJ databases">
        <authorList>
            <person name="Topkara A.R."/>
            <person name="Saygin H."/>
        </authorList>
    </citation>
    <scope>NUCLEOTIDE SEQUENCE [LARGE SCALE GENOMIC DNA]</scope>
    <source>
        <strain evidence="2 3">M3C6</strain>
    </source>
</reference>
<dbReference type="Gene3D" id="3.30.450.180">
    <property type="match status" value="1"/>
</dbReference>
<dbReference type="PANTHER" id="PTHR35010">
    <property type="entry name" value="BLL4672 PROTEIN-RELATED"/>
    <property type="match status" value="1"/>
</dbReference>
<dbReference type="InterPro" id="IPR010982">
    <property type="entry name" value="Lambda_DNA-bd_dom_sf"/>
</dbReference>
<evidence type="ECO:0000259" key="1">
    <source>
        <dbReference type="PROSITE" id="PS50943"/>
    </source>
</evidence>
<dbReference type="CDD" id="cd00093">
    <property type="entry name" value="HTH_XRE"/>
    <property type="match status" value="1"/>
</dbReference>
<gene>
    <name evidence="2" type="ORF">ACFLIM_47165</name>
</gene>
<dbReference type="InterPro" id="IPR001387">
    <property type="entry name" value="Cro/C1-type_HTH"/>
</dbReference>
<dbReference type="Pfam" id="PF13560">
    <property type="entry name" value="HTH_31"/>
    <property type="match status" value="1"/>
</dbReference>
<dbReference type="Pfam" id="PF17765">
    <property type="entry name" value="MLTR_LBD"/>
    <property type="match status" value="1"/>
</dbReference>
<dbReference type="InterPro" id="IPR041413">
    <property type="entry name" value="MLTR_LBD"/>
</dbReference>
<comment type="caution">
    <text evidence="2">The sequence shown here is derived from an EMBL/GenBank/DDBJ whole genome shotgun (WGS) entry which is preliminary data.</text>
</comment>
<evidence type="ECO:0000313" key="3">
    <source>
        <dbReference type="Proteomes" id="UP001603978"/>
    </source>
</evidence>
<dbReference type="Proteomes" id="UP001603978">
    <property type="component" value="Unassembled WGS sequence"/>
</dbReference>
<accession>A0ABW7AXK4</accession>
<evidence type="ECO:0000313" key="2">
    <source>
        <dbReference type="EMBL" id="MFG1710769.1"/>
    </source>
</evidence>
<name>A0ABW7AXK4_9ACTN</name>
<dbReference type="RefSeq" id="WP_393176883.1">
    <property type="nucleotide sequence ID" value="NZ_JBICRM010000056.1"/>
</dbReference>
<sequence>MKRPDELREFLRSRRARVTPRDVGLPWRTDGRRVAGLRREELALAAGVSVDYYTRMEQGRVGNVSDQVLEAVAGVLRLTSEEHRHLRELLKDPGAPPESPVRATPIRPRATLRMMLDMLDPVPALLMTKVLDIVAINRMGAAIMTDFGAMPRAERNEIRWIFLDPKSRDVFVDWEEVAVECAAWLRGALGRAGTDPRPQELVDELLTHSAEFARFWADHRVTYCTYGVKRFRHPEVGTMTLNWESFAPTADPDLYLVVYTALTGSPSEEMLTALAASRGVRTA</sequence>
<dbReference type="PANTHER" id="PTHR35010:SF2">
    <property type="entry name" value="BLL4672 PROTEIN"/>
    <property type="match status" value="1"/>
</dbReference>
<feature type="domain" description="HTH cro/C1-type" evidence="1">
    <location>
        <begin position="32"/>
        <end position="83"/>
    </location>
</feature>
<dbReference type="Gene3D" id="1.10.260.40">
    <property type="entry name" value="lambda repressor-like DNA-binding domains"/>
    <property type="match status" value="1"/>
</dbReference>
<dbReference type="EMBL" id="JBICRM010000056">
    <property type="protein sequence ID" value="MFG1710769.1"/>
    <property type="molecule type" value="Genomic_DNA"/>
</dbReference>